<feature type="region of interest" description="Disordered" evidence="10">
    <location>
        <begin position="1"/>
        <end position="21"/>
    </location>
</feature>
<sequence>MSSEKRPRGKDSEEEPVSKRAMIQDEVEANHQKAMQLAAALSGLFGCSADINVLPISDFWPKIVETYVRKNKPDLCLTISNNKSFNHFCGRLVASFTYAQSGLVCHFNSLGTAIWLHQWKAQAGSVILRCFHGEKMVDKPITYHFSPHSEEGARALLNGEGKTEKGKNQREVVKLTNSDNIVCHFDKDCSFPVIHTGNSCGLIFGNKNKAEAAYQHNVHWTSAMFPKANQADIKNKMIIVTKCFCNFGSNIPQLGRQMCKLTPFEIPGANDIDEELCSDEMMRATAKYKNTFVFQCCNPVNVKKTNKTETGGKHCDFKLSMIDIRLAMKLSKEIWNKLKDTLPDTDIITPKIQFPLFEFDPKKHSFKNAIVVHYTPENDDDPFC</sequence>
<evidence type="ECO:0000259" key="12">
    <source>
        <dbReference type="Pfam" id="PF03728"/>
    </source>
</evidence>
<evidence type="ECO:0000256" key="3">
    <source>
        <dbReference type="ARBA" id="ARBA00022562"/>
    </source>
</evidence>
<dbReference type="InterPro" id="IPR036368">
    <property type="entry name" value="ADBP_zn-bd_sf"/>
</dbReference>
<evidence type="ECO:0000259" key="11">
    <source>
        <dbReference type="Pfam" id="PF02236"/>
    </source>
</evidence>
<accession>A0ABX8SUE8</accession>
<evidence type="ECO:0000313" key="13">
    <source>
        <dbReference type="EMBL" id="QXX30958.1"/>
    </source>
</evidence>
<evidence type="ECO:0000313" key="14">
    <source>
        <dbReference type="Proteomes" id="UP000827153"/>
    </source>
</evidence>
<organism evidence="13 14">
    <name type="scientific">Psittacine adenovirus 2</name>
    <dbReference type="NCBI Taxonomy" id="1301246"/>
    <lineage>
        <taxon>Viruses</taxon>
        <taxon>Varidnaviria</taxon>
        <taxon>Bamfordvirae</taxon>
        <taxon>Preplasmiviricota</taxon>
        <taxon>Polisuviricotina</taxon>
        <taxon>Pharingeaviricetes</taxon>
        <taxon>Rowavirales</taxon>
        <taxon>Adenoviridae</taxon>
        <taxon>Siadenovirus</taxon>
        <taxon>Siadenovirus cinerei</taxon>
    </lineage>
</organism>
<dbReference type="InterPro" id="IPR005376">
    <property type="entry name" value="Adenovirus_DNA-bd_zn-bd"/>
</dbReference>
<feature type="domain" description="Adenovirus DNA-binding all-alpha" evidence="11">
    <location>
        <begin position="33"/>
        <end position="107"/>
    </location>
</feature>
<dbReference type="Gene3D" id="3.90.148.10">
    <property type="entry name" value="Adenovirus DNA-binding, C-terminal domain superfamily/Adenovirus DNA-binding, zinc binding domain"/>
    <property type="match status" value="1"/>
</dbReference>
<evidence type="ECO:0000256" key="2">
    <source>
        <dbReference type="ARBA" id="ARBA00022553"/>
    </source>
</evidence>
<name>A0ABX8SUE8_9ADEN</name>
<keyword evidence="5" id="KW-0235">DNA replication</keyword>
<keyword evidence="2" id="KW-0597">Phosphoprotein</keyword>
<dbReference type="InterPro" id="IPR003176">
    <property type="entry name" value="Adenovirus_DNA-bd_a"/>
</dbReference>
<feature type="compositionally biased region" description="Basic and acidic residues" evidence="10">
    <location>
        <begin position="1"/>
        <end position="11"/>
    </location>
</feature>
<dbReference type="SUPFAM" id="SSF47724">
    <property type="entry name" value="Domain of early E2A DNA-binding protein, ADDBP"/>
    <property type="match status" value="1"/>
</dbReference>
<evidence type="ECO:0000256" key="6">
    <source>
        <dbReference type="ARBA" id="ARBA00022723"/>
    </source>
</evidence>
<keyword evidence="3" id="KW-1048">Host nucleus</keyword>
<evidence type="ECO:0000256" key="1">
    <source>
        <dbReference type="ARBA" id="ARBA00022518"/>
    </source>
</evidence>
<evidence type="ECO:0000256" key="9">
    <source>
        <dbReference type="ARBA" id="ARBA00023125"/>
    </source>
</evidence>
<keyword evidence="4" id="KW-0945">Host-virus interaction</keyword>
<evidence type="ECO:0000256" key="8">
    <source>
        <dbReference type="ARBA" id="ARBA00023109"/>
    </source>
</evidence>
<evidence type="ECO:0000256" key="4">
    <source>
        <dbReference type="ARBA" id="ARBA00022581"/>
    </source>
</evidence>
<keyword evidence="6" id="KW-0479">Metal-binding</keyword>
<evidence type="ECO:0000256" key="5">
    <source>
        <dbReference type="ARBA" id="ARBA00022705"/>
    </source>
</evidence>
<dbReference type="InterPro" id="IPR036362">
    <property type="entry name" value="Adenovirus_DNA-bd_N_sf"/>
</dbReference>
<proteinExistence type="predicted"/>
<keyword evidence="8" id="KW-1194">Viral DNA replication</keyword>
<dbReference type="Pfam" id="PF03728">
    <property type="entry name" value="Viral_DNA_Zn_bi"/>
    <property type="match status" value="2"/>
</dbReference>
<keyword evidence="9" id="KW-0238">DNA-binding</keyword>
<feature type="domain" description="Adenovirus DNA-binding zinc-binding" evidence="12">
    <location>
        <begin position="241"/>
        <end position="338"/>
    </location>
</feature>
<dbReference type="EMBL" id="MZ562791">
    <property type="protein sequence ID" value="QXX30958.1"/>
    <property type="molecule type" value="Genomic_DNA"/>
</dbReference>
<dbReference type="SUPFAM" id="SSF57917">
    <property type="entry name" value="Zn-binding domains of ADDBP"/>
    <property type="match status" value="2"/>
</dbReference>
<keyword evidence="14" id="KW-1185">Reference proteome</keyword>
<dbReference type="InterPro" id="IPR036367">
    <property type="entry name" value="Ad_DBP_C_sf"/>
</dbReference>
<evidence type="ECO:0000256" key="10">
    <source>
        <dbReference type="SAM" id="MobiDB-lite"/>
    </source>
</evidence>
<feature type="domain" description="Adenovirus DNA-binding zinc-binding" evidence="12">
    <location>
        <begin position="128"/>
        <end position="228"/>
    </location>
</feature>
<dbReference type="Proteomes" id="UP000827153">
    <property type="component" value="Segment"/>
</dbReference>
<evidence type="ECO:0000256" key="7">
    <source>
        <dbReference type="ARBA" id="ARBA00022833"/>
    </source>
</evidence>
<dbReference type="Gene3D" id="1.10.269.10">
    <property type="entry name" value="Adenovirus DNA-binding, N-terminal domain"/>
    <property type="match status" value="1"/>
</dbReference>
<reference evidence="13 14" key="1">
    <citation type="submission" date="2021-07" db="EMBL/GenBank/DDBJ databases">
        <title>Genomic characterization of psittacine adenovirus 2, a siadenovirus determined from a moribund African grey parrot (Psittacus erithacus).</title>
        <authorList>
            <person name="Surphlis A.C."/>
            <person name="Dill-Okubo J.A."/>
            <person name="Harrach B."/>
            <person name="Waltzek T.B."/>
            <person name="Subramaniam K."/>
        </authorList>
    </citation>
    <scope>NUCLEOTIDE SEQUENCE [LARGE SCALE GENOMIC DNA]</scope>
    <source>
        <strain evidence="13 14">WVL19065-01E</strain>
    </source>
</reference>
<keyword evidence="7" id="KW-0862">Zinc</keyword>
<protein>
    <submittedName>
        <fullName evidence="13">DBP</fullName>
    </submittedName>
</protein>
<dbReference type="Pfam" id="PF02236">
    <property type="entry name" value="Viral_DNA_bi"/>
    <property type="match status" value="1"/>
</dbReference>
<keyword evidence="1" id="KW-0244">Early protein</keyword>